<reference evidence="2" key="1">
    <citation type="journal article" date="2022" name="Mol. Ecol. Resour.">
        <title>The genomes of chicory, endive, great burdock and yacon provide insights into Asteraceae palaeo-polyploidization history and plant inulin production.</title>
        <authorList>
            <person name="Fan W."/>
            <person name="Wang S."/>
            <person name="Wang H."/>
            <person name="Wang A."/>
            <person name="Jiang F."/>
            <person name="Liu H."/>
            <person name="Zhao H."/>
            <person name="Xu D."/>
            <person name="Zhang Y."/>
        </authorList>
    </citation>
    <scope>NUCLEOTIDE SEQUENCE [LARGE SCALE GENOMIC DNA]</scope>
    <source>
        <strain evidence="2">cv. Niubang</strain>
    </source>
</reference>
<protein>
    <submittedName>
        <fullName evidence="1">Uncharacterized protein</fullName>
    </submittedName>
</protein>
<reference evidence="1 2" key="2">
    <citation type="journal article" date="2022" name="Mol. Ecol. Resour.">
        <title>The genomes of chicory, endive, great burdock and yacon provide insights into Asteraceae paleo-polyploidization history and plant inulin production.</title>
        <authorList>
            <person name="Fan W."/>
            <person name="Wang S."/>
            <person name="Wang H."/>
            <person name="Wang A."/>
            <person name="Jiang F."/>
            <person name="Liu H."/>
            <person name="Zhao H."/>
            <person name="Xu D."/>
            <person name="Zhang Y."/>
        </authorList>
    </citation>
    <scope>NUCLEOTIDE SEQUENCE [LARGE SCALE GENOMIC DNA]</scope>
    <source>
        <strain evidence="2">cv. Niubang</strain>
    </source>
</reference>
<accession>A0ACB8YKA7</accession>
<dbReference type="Proteomes" id="UP001055879">
    <property type="component" value="Linkage Group LG12"/>
</dbReference>
<dbReference type="EMBL" id="CM042058">
    <property type="protein sequence ID" value="KAI3685541.1"/>
    <property type="molecule type" value="Genomic_DNA"/>
</dbReference>
<organism evidence="1 2">
    <name type="scientific">Arctium lappa</name>
    <name type="common">Greater burdock</name>
    <name type="synonym">Lappa major</name>
    <dbReference type="NCBI Taxonomy" id="4217"/>
    <lineage>
        <taxon>Eukaryota</taxon>
        <taxon>Viridiplantae</taxon>
        <taxon>Streptophyta</taxon>
        <taxon>Embryophyta</taxon>
        <taxon>Tracheophyta</taxon>
        <taxon>Spermatophyta</taxon>
        <taxon>Magnoliopsida</taxon>
        <taxon>eudicotyledons</taxon>
        <taxon>Gunneridae</taxon>
        <taxon>Pentapetalae</taxon>
        <taxon>asterids</taxon>
        <taxon>campanulids</taxon>
        <taxon>Asterales</taxon>
        <taxon>Asteraceae</taxon>
        <taxon>Carduoideae</taxon>
        <taxon>Cardueae</taxon>
        <taxon>Arctiinae</taxon>
        <taxon>Arctium</taxon>
    </lineage>
</organism>
<evidence type="ECO:0000313" key="2">
    <source>
        <dbReference type="Proteomes" id="UP001055879"/>
    </source>
</evidence>
<comment type="caution">
    <text evidence="1">The sequence shown here is derived from an EMBL/GenBank/DDBJ whole genome shotgun (WGS) entry which is preliminary data.</text>
</comment>
<gene>
    <name evidence="1" type="ORF">L6452_34789</name>
</gene>
<proteinExistence type="predicted"/>
<evidence type="ECO:0000313" key="1">
    <source>
        <dbReference type="EMBL" id="KAI3685541.1"/>
    </source>
</evidence>
<sequence length="890" mass="99866">MASQTHTNPMIQEENVILDDPSDCVSHETPMPSVPSVGANLSASRRTPNDVFSVMMYMLPYKPNNYYIDFDKIKIHPVIRAIIKGHPLARALTSCADVPEIDQFDSFLSYKRLRLILELPEPNSRPGRTSYDNFPSELDVLQGIRNLGYLGTLNRVSDFDKSNLPPVWYALFSVLNRCLTSKHSGTDNAIVYDLHVDYTYIFWTELSERVQDKLTHKKRKFIPFIRYMKLIVRSMLRSDPAIPRRLSWPQNDLSLADDQAEPSPDEEAASVHADQEVNVAVAEQEVEADVAVQQIDDVLEAIDSEHAHIVHDDTAPTDDVSDEDREGDRDADIGDNDDDDTDDNDGNDGDQPDIRVYERKTKEPEVIVQEDVMSEEESVPINAAVADIHVDELDLAFANASTHHRVQYTAVSHSSPDVSFTVATSSVEVRDTTEKFTTLNEVIRQRTDRMDAEKEAQVQKLKALFKGKMLEIDTTLIPQEIPFRRPSGVVIRESSHVSTATPPIVSLPIHPSFIQSAGISTSVAHVSTSRSAVHDLPITELTDLLNARLLSMSPPEHQDQDLISLLKNFQSTPPVPTSDSDRISALSEEFNSFRSEVQTSFADLKSFMTQAFSELSNMFDIHAQSCRTEAGPSLKRRHDQVYPDHQGHEGEMTKRQRVEGSSAREDQSQEEVAGTEKNADNVQDCSIEDLVNVMIESVDLSSMSNVLNISEQNIENNMQIVVYEDPDSATREIELDDYEIANNMRSFFANFIEINSDDDYNIRYEKLCKVKKEEYEDIVVISNTEDDSVFLDAKDEEISNSLYGDLPSQEEIPEAAPTTSTPAADPAPTTTAPSGTFEVGQSSRAQADVSPSDLVIRPSILEEGPALTRHQRQQNLEQRHMSSIFMLFLE</sequence>
<name>A0ACB8YKA7_ARCLA</name>
<keyword evidence="2" id="KW-1185">Reference proteome</keyword>